<protein>
    <submittedName>
        <fullName evidence="1">Uncharacterized protein</fullName>
    </submittedName>
</protein>
<gene>
    <name evidence="1" type="ORF">LWHH1689_0608</name>
</gene>
<proteinExistence type="predicted"/>
<evidence type="ECO:0000313" key="1">
    <source>
        <dbReference type="EMBL" id="AWD61956.1"/>
    </source>
</evidence>
<dbReference type="Proteomes" id="UP000244369">
    <property type="component" value="Chromosome"/>
</dbReference>
<accession>A0A2S1EPX2</accession>
<dbReference type="AlphaFoldDB" id="A0A2S1EPX2"/>
<evidence type="ECO:0000313" key="2">
    <source>
        <dbReference type="Proteomes" id="UP000244369"/>
    </source>
</evidence>
<sequence length="59" mass="6506">MDGSKIPKLKPHFAIRAVYLVPPHCEKTNNQNSKKLTVGLASRAGQLITYENAPNMSII</sequence>
<name>A0A2S1EPX2_LIMRT</name>
<organism evidence="1 2">
    <name type="scientific">Limosilactobacillus reuteri</name>
    <name type="common">Lactobacillus reuteri</name>
    <dbReference type="NCBI Taxonomy" id="1598"/>
    <lineage>
        <taxon>Bacteria</taxon>
        <taxon>Bacillati</taxon>
        <taxon>Bacillota</taxon>
        <taxon>Bacilli</taxon>
        <taxon>Lactobacillales</taxon>
        <taxon>Lactobacillaceae</taxon>
        <taxon>Limosilactobacillus</taxon>
    </lineage>
</organism>
<dbReference type="EMBL" id="CP027805">
    <property type="protein sequence ID" value="AWD61956.1"/>
    <property type="molecule type" value="Genomic_DNA"/>
</dbReference>
<reference evidence="1 2" key="1">
    <citation type="submission" date="2018-03" db="EMBL/GenBank/DDBJ databases">
        <title>Complete Genome Sequence of the Chinese traditional Highland Barley wine Isolate Lactobacillus reuteri WHH1689.</title>
        <authorList>
            <person name="Chen S."/>
            <person name="Chen L."/>
            <person name="Chen L."/>
            <person name="Li Y."/>
        </authorList>
    </citation>
    <scope>NUCLEOTIDE SEQUENCE [LARGE SCALE GENOMIC DNA]</scope>
    <source>
        <strain evidence="1 2">WHH1689</strain>
    </source>
</reference>